<reference evidence="1" key="2">
    <citation type="submission" date="2021-01" db="EMBL/GenBank/DDBJ databases">
        <authorList>
            <person name="Schikora-Tamarit M.A."/>
        </authorList>
    </citation>
    <scope>NUCLEOTIDE SEQUENCE</scope>
    <source>
        <strain evidence="1">CBS2887</strain>
    </source>
</reference>
<protein>
    <submittedName>
        <fullName evidence="1">Uncharacterized protein</fullName>
    </submittedName>
</protein>
<comment type="caution">
    <text evidence="1">The sequence shown here is derived from an EMBL/GenBank/DDBJ whole genome shotgun (WGS) entry which is preliminary data.</text>
</comment>
<accession>A0A9P8Q789</accession>
<evidence type="ECO:0000313" key="1">
    <source>
        <dbReference type="EMBL" id="KAH3685508.1"/>
    </source>
</evidence>
<evidence type="ECO:0000313" key="2">
    <source>
        <dbReference type="Proteomes" id="UP000774326"/>
    </source>
</evidence>
<organism evidence="1 2">
    <name type="scientific">Wickerhamomyces pijperi</name>
    <name type="common">Yeast</name>
    <name type="synonym">Pichia pijperi</name>
    <dbReference type="NCBI Taxonomy" id="599730"/>
    <lineage>
        <taxon>Eukaryota</taxon>
        <taxon>Fungi</taxon>
        <taxon>Dikarya</taxon>
        <taxon>Ascomycota</taxon>
        <taxon>Saccharomycotina</taxon>
        <taxon>Saccharomycetes</taxon>
        <taxon>Phaffomycetales</taxon>
        <taxon>Wickerhamomycetaceae</taxon>
        <taxon>Wickerhamomyces</taxon>
    </lineage>
</organism>
<proteinExistence type="predicted"/>
<name>A0A9P8Q789_WICPI</name>
<keyword evidence="2" id="KW-1185">Reference proteome</keyword>
<sequence length="134" mass="12958">MIDKPKEAAAAVTEATVAKAGAAVAADLATTGSTIAAAGTGTDFKCSNSSDLATNSDISSCVIVIKPNDGAICLIESTVITGSATTGLDSTSCSFTAADLSCSNSAMSIIVFVGSAGAVSAGLANSDSVTLEEI</sequence>
<dbReference type="EMBL" id="JAEUBG010001951">
    <property type="protein sequence ID" value="KAH3685508.1"/>
    <property type="molecule type" value="Genomic_DNA"/>
</dbReference>
<dbReference type="Proteomes" id="UP000774326">
    <property type="component" value="Unassembled WGS sequence"/>
</dbReference>
<reference evidence="1" key="1">
    <citation type="journal article" date="2021" name="Open Biol.">
        <title>Shared evolutionary footprints suggest mitochondrial oxidative damage underlies multiple complex I losses in fungi.</title>
        <authorList>
            <person name="Schikora-Tamarit M.A."/>
            <person name="Marcet-Houben M."/>
            <person name="Nosek J."/>
            <person name="Gabaldon T."/>
        </authorList>
    </citation>
    <scope>NUCLEOTIDE SEQUENCE</scope>
    <source>
        <strain evidence="1">CBS2887</strain>
    </source>
</reference>
<dbReference type="AlphaFoldDB" id="A0A9P8Q789"/>
<gene>
    <name evidence="1" type="ORF">WICPIJ_003525</name>
</gene>